<evidence type="ECO:0000256" key="1">
    <source>
        <dbReference type="ARBA" id="ARBA00001933"/>
    </source>
</evidence>
<evidence type="ECO:0000256" key="2">
    <source>
        <dbReference type="ARBA" id="ARBA00022576"/>
    </source>
</evidence>
<dbReference type="AlphaFoldDB" id="A0A833EAU5"/>
<comment type="caution">
    <text evidence="6">The sequence shown here is derived from an EMBL/GenBank/DDBJ whole genome shotgun (WGS) entry which is preliminary data.</text>
</comment>
<dbReference type="EMBL" id="DQVW01000029">
    <property type="protein sequence ID" value="HIQ32210.1"/>
    <property type="molecule type" value="Genomic_DNA"/>
</dbReference>
<gene>
    <name evidence="6" type="ORF">EYH55_01850</name>
</gene>
<reference evidence="6" key="1">
    <citation type="journal article" date="2020" name="ISME J.">
        <title>Gammaproteobacteria mediating utilization of methyl-, sulfur- and petroleum organic compounds in deep ocean hydrothermal plumes.</title>
        <authorList>
            <person name="Zhou Z."/>
            <person name="Liu Y."/>
            <person name="Pan J."/>
            <person name="Cron B.R."/>
            <person name="Toner B.M."/>
            <person name="Anantharaman K."/>
            <person name="Breier J.A."/>
            <person name="Dick G.J."/>
            <person name="Li M."/>
        </authorList>
    </citation>
    <scope>NUCLEOTIDE SEQUENCE</scope>
    <source>
        <strain evidence="6">SZUA-1534</strain>
    </source>
</reference>
<dbReference type="Gene3D" id="3.90.1150.10">
    <property type="entry name" value="Aspartate Aminotransferase, domain 1"/>
    <property type="match status" value="1"/>
</dbReference>
<keyword evidence="3 4" id="KW-0808">Transferase</keyword>
<evidence type="ECO:0000256" key="3">
    <source>
        <dbReference type="ARBA" id="ARBA00022679"/>
    </source>
</evidence>
<dbReference type="SUPFAM" id="SSF53383">
    <property type="entry name" value="PLP-dependent transferases"/>
    <property type="match status" value="1"/>
</dbReference>
<dbReference type="InterPro" id="IPR004839">
    <property type="entry name" value="Aminotransferase_I/II_large"/>
</dbReference>
<accession>A0A833EAU5</accession>
<feature type="domain" description="Aminotransferase class I/classII large" evidence="5">
    <location>
        <begin position="46"/>
        <end position="371"/>
    </location>
</feature>
<name>A0A833EAU5_9EURY</name>
<dbReference type="EC" id="2.6.1.-" evidence="4"/>
<organism evidence="6 7">
    <name type="scientific">Methanothermococcus okinawensis</name>
    <dbReference type="NCBI Taxonomy" id="155863"/>
    <lineage>
        <taxon>Archaea</taxon>
        <taxon>Methanobacteriati</taxon>
        <taxon>Methanobacteriota</taxon>
        <taxon>Methanomada group</taxon>
        <taxon>Methanococci</taxon>
        <taxon>Methanococcales</taxon>
        <taxon>Methanococcaceae</taxon>
        <taxon>Methanothermococcus</taxon>
    </lineage>
</organism>
<dbReference type="InterPro" id="IPR015422">
    <property type="entry name" value="PyrdxlP-dep_Trfase_small"/>
</dbReference>
<dbReference type="GO" id="GO:0008483">
    <property type="term" value="F:transaminase activity"/>
    <property type="evidence" value="ECO:0007669"/>
    <property type="project" value="UniProtKB-KW"/>
</dbReference>
<dbReference type="CDD" id="cd00609">
    <property type="entry name" value="AAT_like"/>
    <property type="match status" value="1"/>
</dbReference>
<evidence type="ECO:0000256" key="4">
    <source>
        <dbReference type="RuleBase" id="RU000481"/>
    </source>
</evidence>
<dbReference type="Proteomes" id="UP000623215">
    <property type="component" value="Unassembled WGS sequence"/>
</dbReference>
<dbReference type="GO" id="GO:0030170">
    <property type="term" value="F:pyridoxal phosphate binding"/>
    <property type="evidence" value="ECO:0007669"/>
    <property type="project" value="InterPro"/>
</dbReference>
<evidence type="ECO:0000313" key="6">
    <source>
        <dbReference type="EMBL" id="HIQ32210.1"/>
    </source>
</evidence>
<dbReference type="NCBIfam" id="NF004937">
    <property type="entry name" value="PRK06290.1"/>
    <property type="match status" value="1"/>
</dbReference>
<protein>
    <recommendedName>
        <fullName evidence="4">Aminotransferase</fullName>
        <ecNumber evidence="4">2.6.1.-</ecNumber>
    </recommendedName>
</protein>
<evidence type="ECO:0000259" key="5">
    <source>
        <dbReference type="Pfam" id="PF00155"/>
    </source>
</evidence>
<comment type="similarity">
    <text evidence="4">Belongs to the class-I pyridoxal-phosphate-dependent aminotransferase family.</text>
</comment>
<dbReference type="InterPro" id="IPR015421">
    <property type="entry name" value="PyrdxlP-dep_Trfase_major"/>
</dbReference>
<dbReference type="PANTHER" id="PTHR42832:SF3">
    <property type="entry name" value="L-GLUTAMINE--4-(METHYLSULFANYL)-2-OXOBUTANOATE AMINOTRANSFERASE"/>
    <property type="match status" value="1"/>
</dbReference>
<dbReference type="PANTHER" id="PTHR42832">
    <property type="entry name" value="AMINO ACID AMINOTRANSFERASE"/>
    <property type="match status" value="1"/>
</dbReference>
<sequence length="411" mass="46422">MESYIQNLFAERIGGKNFGKGGEVYKFEKIKRAKLEAMRMHPDMELIDMGVGEPDEMADPGAIEVLYREAQKYENRGYADNGIQELKDAVPGYMKRVYGVKGIDPVNEVIHSIGSKSALAYMPSVFINPGDITLTTVPGYPVTATHTTWYGGRVYNLPLLEENNFLPDLESIPDDVRRKAKLLYLNYPNNPTGAQATVEFYKEVVDFAQDNNIVVVQDAAYGPLTYGSEPLSFLSVKGAKEVGVEIHSFSKAFNMTGWRLAFLVGNELIIKGFATVKDNFDSGQFIPIQKAGIYCLNHPEITERTRRKYERRLKKMVRIFRELGFDAKMPGGTFYLYLKAPKGTKDGKVFRNAEEFSQYLIREKLISTVPWDDAGSYIRVAACFPAFKDGKVSEEEEDRILEEVKNRLSDV</sequence>
<dbReference type="Pfam" id="PF00155">
    <property type="entry name" value="Aminotran_1_2"/>
    <property type="match status" value="1"/>
</dbReference>
<dbReference type="InterPro" id="IPR004838">
    <property type="entry name" value="NHTrfase_class1_PyrdxlP-BS"/>
</dbReference>
<evidence type="ECO:0000313" key="7">
    <source>
        <dbReference type="Proteomes" id="UP000623215"/>
    </source>
</evidence>
<dbReference type="InterPro" id="IPR050881">
    <property type="entry name" value="LL-DAP_aminotransferase"/>
</dbReference>
<dbReference type="InterPro" id="IPR015424">
    <property type="entry name" value="PyrdxlP-dep_Trfase"/>
</dbReference>
<dbReference type="Gene3D" id="3.40.640.10">
    <property type="entry name" value="Type I PLP-dependent aspartate aminotransferase-like (Major domain)"/>
    <property type="match status" value="1"/>
</dbReference>
<dbReference type="PROSITE" id="PS00105">
    <property type="entry name" value="AA_TRANSFER_CLASS_1"/>
    <property type="match status" value="1"/>
</dbReference>
<proteinExistence type="inferred from homology"/>
<feature type="non-terminal residue" evidence="6">
    <location>
        <position position="411"/>
    </location>
</feature>
<keyword evidence="2 4" id="KW-0032">Aminotransferase</keyword>
<comment type="cofactor">
    <cofactor evidence="1 4">
        <name>pyridoxal 5'-phosphate</name>
        <dbReference type="ChEBI" id="CHEBI:597326"/>
    </cofactor>
</comment>